<comment type="subcellular location">
    <subcellularLocation>
        <location evidence="1">Cell membrane</location>
        <topology evidence="1">Single-pass membrane protein</topology>
    </subcellularLocation>
</comment>
<dbReference type="EMBL" id="JAUUTY010001125">
    <property type="protein sequence ID" value="KAK1561463.1"/>
    <property type="molecule type" value="Genomic_DNA"/>
</dbReference>
<dbReference type="AlphaFoldDB" id="A0AAD8PIY1"/>
<dbReference type="InterPro" id="IPR011009">
    <property type="entry name" value="Kinase-like_dom_sf"/>
</dbReference>
<keyword evidence="8" id="KW-1133">Transmembrane helix</keyword>
<evidence type="ECO:0000256" key="8">
    <source>
        <dbReference type="ARBA" id="ARBA00022989"/>
    </source>
</evidence>
<dbReference type="PANTHER" id="PTHR47982:SF4">
    <property type="entry name" value="NON-SPECIFIC SERINE_THREONINE PROTEIN KINASE"/>
    <property type="match status" value="1"/>
</dbReference>
<keyword evidence="3" id="KW-0418">Kinase</keyword>
<accession>A0AAD8PIY1</accession>
<evidence type="ECO:0000256" key="6">
    <source>
        <dbReference type="ARBA" id="ARBA00022741"/>
    </source>
</evidence>
<reference evidence="12" key="1">
    <citation type="submission" date="2023-07" db="EMBL/GenBank/DDBJ databases">
        <title>A chromosome-level genome assembly of Lolium multiflorum.</title>
        <authorList>
            <person name="Chen Y."/>
            <person name="Copetti D."/>
            <person name="Kolliker R."/>
            <person name="Studer B."/>
        </authorList>
    </citation>
    <scope>NUCLEOTIDE SEQUENCE</scope>
    <source>
        <strain evidence="12">02402/16</strain>
        <tissue evidence="12">Leaf</tissue>
    </source>
</reference>
<keyword evidence="3" id="KW-0723">Serine/threonine-protein kinase</keyword>
<dbReference type="Proteomes" id="UP001231189">
    <property type="component" value="Unassembled WGS sequence"/>
</dbReference>
<evidence type="ECO:0000256" key="7">
    <source>
        <dbReference type="ARBA" id="ARBA00022840"/>
    </source>
</evidence>
<evidence type="ECO:0000256" key="11">
    <source>
        <dbReference type="ARBA" id="ARBA00048679"/>
    </source>
</evidence>
<dbReference type="Gene3D" id="3.30.200.20">
    <property type="entry name" value="Phosphorylase Kinase, domain 1"/>
    <property type="match status" value="1"/>
</dbReference>
<sequence length="184" mass="19598">MSHATKNFSDANLVGAGSFGKVYMACCSTAPSSPSSAAKARRALGDSADEGAKTIRDLHRNVVTPIGYCQEGGLQMLVFEHQQWQRLQPPVWSRPFAQYDASIDPQVLKTSNALVDENFIAKVSDAGVDRAMEVHFTSGELVDPRLGGSFTSEGMKELVALTLSVPELIGGEKAAQDAAGRRGA</sequence>
<organism evidence="12 13">
    <name type="scientific">Lolium multiflorum</name>
    <name type="common">Italian ryegrass</name>
    <name type="synonym">Lolium perenne subsp. multiflorum</name>
    <dbReference type="NCBI Taxonomy" id="4521"/>
    <lineage>
        <taxon>Eukaryota</taxon>
        <taxon>Viridiplantae</taxon>
        <taxon>Streptophyta</taxon>
        <taxon>Embryophyta</taxon>
        <taxon>Tracheophyta</taxon>
        <taxon>Spermatophyta</taxon>
        <taxon>Magnoliopsida</taxon>
        <taxon>Liliopsida</taxon>
        <taxon>Poales</taxon>
        <taxon>Poaceae</taxon>
        <taxon>BOP clade</taxon>
        <taxon>Pooideae</taxon>
        <taxon>Poodae</taxon>
        <taxon>Poeae</taxon>
        <taxon>Poeae Chloroplast Group 2 (Poeae type)</taxon>
        <taxon>Loliodinae</taxon>
        <taxon>Loliinae</taxon>
        <taxon>Lolium</taxon>
    </lineage>
</organism>
<comment type="caution">
    <text evidence="12">The sequence shown here is derived from an EMBL/GenBank/DDBJ whole genome shotgun (WGS) entry which is preliminary data.</text>
</comment>
<evidence type="ECO:0000313" key="13">
    <source>
        <dbReference type="Proteomes" id="UP001231189"/>
    </source>
</evidence>
<evidence type="ECO:0000256" key="9">
    <source>
        <dbReference type="ARBA" id="ARBA00023136"/>
    </source>
</evidence>
<protein>
    <recommendedName>
        <fullName evidence="2">non-specific serine/threonine protein kinase</fullName>
        <ecNumber evidence="2">2.7.11.1</ecNumber>
    </recommendedName>
</protein>
<keyword evidence="13" id="KW-1185">Reference proteome</keyword>
<dbReference type="PANTHER" id="PTHR47982">
    <property type="entry name" value="PROLINE-RICH RECEPTOR-LIKE PROTEIN KINASE PERK4"/>
    <property type="match status" value="1"/>
</dbReference>
<comment type="catalytic activity">
    <reaction evidence="10">
        <text>L-threonyl-[protein] + ATP = O-phospho-L-threonyl-[protein] + ADP + H(+)</text>
        <dbReference type="Rhea" id="RHEA:46608"/>
        <dbReference type="Rhea" id="RHEA-COMP:11060"/>
        <dbReference type="Rhea" id="RHEA-COMP:11605"/>
        <dbReference type="ChEBI" id="CHEBI:15378"/>
        <dbReference type="ChEBI" id="CHEBI:30013"/>
        <dbReference type="ChEBI" id="CHEBI:30616"/>
        <dbReference type="ChEBI" id="CHEBI:61977"/>
        <dbReference type="ChEBI" id="CHEBI:456216"/>
        <dbReference type="EC" id="2.7.11.1"/>
    </reaction>
</comment>
<evidence type="ECO:0000256" key="5">
    <source>
        <dbReference type="ARBA" id="ARBA00022692"/>
    </source>
</evidence>
<dbReference type="InterPro" id="IPR047117">
    <property type="entry name" value="PERK1-13-like"/>
</dbReference>
<proteinExistence type="predicted"/>
<dbReference type="GO" id="GO:0005524">
    <property type="term" value="F:ATP binding"/>
    <property type="evidence" value="ECO:0007669"/>
    <property type="project" value="UniProtKB-KW"/>
</dbReference>
<keyword evidence="6" id="KW-0547">Nucleotide-binding</keyword>
<dbReference type="SUPFAM" id="SSF56112">
    <property type="entry name" value="Protein kinase-like (PK-like)"/>
    <property type="match status" value="1"/>
</dbReference>
<evidence type="ECO:0000256" key="4">
    <source>
        <dbReference type="ARBA" id="ARBA00022679"/>
    </source>
</evidence>
<keyword evidence="9" id="KW-0472">Membrane</keyword>
<evidence type="ECO:0000313" key="12">
    <source>
        <dbReference type="EMBL" id="KAK1561463.1"/>
    </source>
</evidence>
<evidence type="ECO:0000256" key="10">
    <source>
        <dbReference type="ARBA" id="ARBA00047899"/>
    </source>
</evidence>
<keyword evidence="7" id="KW-0067">ATP-binding</keyword>
<comment type="catalytic activity">
    <reaction evidence="11">
        <text>L-seryl-[protein] + ATP = O-phospho-L-seryl-[protein] + ADP + H(+)</text>
        <dbReference type="Rhea" id="RHEA:17989"/>
        <dbReference type="Rhea" id="RHEA-COMP:9863"/>
        <dbReference type="Rhea" id="RHEA-COMP:11604"/>
        <dbReference type="ChEBI" id="CHEBI:15378"/>
        <dbReference type="ChEBI" id="CHEBI:29999"/>
        <dbReference type="ChEBI" id="CHEBI:30616"/>
        <dbReference type="ChEBI" id="CHEBI:83421"/>
        <dbReference type="ChEBI" id="CHEBI:456216"/>
        <dbReference type="EC" id="2.7.11.1"/>
    </reaction>
</comment>
<evidence type="ECO:0000256" key="3">
    <source>
        <dbReference type="ARBA" id="ARBA00022527"/>
    </source>
</evidence>
<dbReference type="GO" id="GO:0004674">
    <property type="term" value="F:protein serine/threonine kinase activity"/>
    <property type="evidence" value="ECO:0007669"/>
    <property type="project" value="UniProtKB-KW"/>
</dbReference>
<gene>
    <name evidence="12" type="ORF">QYE76_017341</name>
</gene>
<dbReference type="EC" id="2.7.11.1" evidence="2"/>
<keyword evidence="4" id="KW-0808">Transferase</keyword>
<dbReference type="GO" id="GO:0005886">
    <property type="term" value="C:plasma membrane"/>
    <property type="evidence" value="ECO:0007669"/>
    <property type="project" value="UniProtKB-SubCell"/>
</dbReference>
<keyword evidence="5" id="KW-0812">Transmembrane</keyword>
<evidence type="ECO:0000256" key="2">
    <source>
        <dbReference type="ARBA" id="ARBA00012513"/>
    </source>
</evidence>
<name>A0AAD8PIY1_LOLMU</name>
<evidence type="ECO:0000256" key="1">
    <source>
        <dbReference type="ARBA" id="ARBA00004162"/>
    </source>
</evidence>